<keyword evidence="2" id="KW-0217">Developmental protein</keyword>
<protein>
    <submittedName>
        <fullName evidence="11 12">Homeobox domain-containing protein</fullName>
    </submittedName>
</protein>
<evidence type="ECO:0000256" key="3">
    <source>
        <dbReference type="ARBA" id="ARBA00023125"/>
    </source>
</evidence>
<name>A0A0K0EDW6_STRER</name>
<dbReference type="InterPro" id="IPR017970">
    <property type="entry name" value="Homeobox_CS"/>
</dbReference>
<evidence type="ECO:0000256" key="7">
    <source>
        <dbReference type="PROSITE-ProRule" id="PRU00108"/>
    </source>
</evidence>
<evidence type="ECO:0000313" key="11">
    <source>
        <dbReference type="WBParaSite" id="SSTP_0000767900.1"/>
    </source>
</evidence>
<evidence type="ECO:0000313" key="10">
    <source>
        <dbReference type="Proteomes" id="UP000035681"/>
    </source>
</evidence>
<dbReference type="PRINTS" id="PR00031">
    <property type="entry name" value="HTHREPRESSR"/>
</dbReference>
<dbReference type="AlphaFoldDB" id="A0A0K0EDW6"/>
<evidence type="ECO:0000256" key="1">
    <source>
        <dbReference type="ARBA" id="ARBA00004123"/>
    </source>
</evidence>
<dbReference type="InterPro" id="IPR009057">
    <property type="entry name" value="Homeodomain-like_sf"/>
</dbReference>
<dbReference type="InterPro" id="IPR052002">
    <property type="entry name" value="Even-skipped_HD"/>
</dbReference>
<dbReference type="SUPFAM" id="SSF46689">
    <property type="entry name" value="Homeodomain-like"/>
    <property type="match status" value="1"/>
</dbReference>
<dbReference type="Pfam" id="PF00046">
    <property type="entry name" value="Homeodomain"/>
    <property type="match status" value="1"/>
</dbReference>
<dbReference type="PROSITE" id="PS00027">
    <property type="entry name" value="HOMEOBOX_1"/>
    <property type="match status" value="1"/>
</dbReference>
<evidence type="ECO:0000256" key="4">
    <source>
        <dbReference type="ARBA" id="ARBA00023155"/>
    </source>
</evidence>
<feature type="domain" description="Homeobox" evidence="9">
    <location>
        <begin position="192"/>
        <end position="252"/>
    </location>
</feature>
<dbReference type="Proteomes" id="UP000035681">
    <property type="component" value="Unplaced"/>
</dbReference>
<evidence type="ECO:0000256" key="5">
    <source>
        <dbReference type="ARBA" id="ARBA00023242"/>
    </source>
</evidence>
<sequence length="354" mass="40063">MQSFAIDSLINGNQTLIKNDPSPEINKSSSNSPPINITSNTFFNTLSKNFLLSETQQEDTNKINEDKQMKPGMFSGNVTANIMNPFMSILNSNTTEAYHKFLLQANNKNTLFNNISSINCTDTFSDDGLRKEELEDLHEGDHESDDSIVDDKKASTRYSSLNNNDSLNGSYLQTGVNLHSQSMSSSAVAQDQLARRYRTAFSREQINILEKEFSKENYVSRIRRGELAQELGLPEGTIKVWFQNRRMKDKRQKTTMMCWPLEQMTAYMLNNTFYCDPFRNQQFPQFLSQKQSLGSGHPIIGTNPGIPIHSGTSPLLHPFFASQMAAVVGQNFNLGTSLINKNDKEHENKEKNDN</sequence>
<dbReference type="SMART" id="SM00389">
    <property type="entry name" value="HOX"/>
    <property type="match status" value="1"/>
</dbReference>
<dbReference type="PANTHER" id="PTHR46294">
    <property type="entry name" value="SEGMENTATION PROTEIN EVEN-SKIPPED"/>
    <property type="match status" value="1"/>
</dbReference>
<dbReference type="PROSITE" id="PS50071">
    <property type="entry name" value="HOMEOBOX_2"/>
    <property type="match status" value="1"/>
</dbReference>
<dbReference type="WBParaSite" id="TCONS_00009583.p1">
    <property type="protein sequence ID" value="TCONS_00009583.p1"/>
    <property type="gene ID" value="XLOC_007376"/>
</dbReference>
<evidence type="ECO:0000256" key="8">
    <source>
        <dbReference type="RuleBase" id="RU000682"/>
    </source>
</evidence>
<dbReference type="STRING" id="6248.A0A0K0EDW6"/>
<dbReference type="GO" id="GO:0000978">
    <property type="term" value="F:RNA polymerase II cis-regulatory region sequence-specific DNA binding"/>
    <property type="evidence" value="ECO:0007669"/>
    <property type="project" value="TreeGrafter"/>
</dbReference>
<dbReference type="GO" id="GO:0005634">
    <property type="term" value="C:nucleus"/>
    <property type="evidence" value="ECO:0007669"/>
    <property type="project" value="UniProtKB-SubCell"/>
</dbReference>
<comment type="similarity">
    <text evidence="6">Belongs to the even-skipped homeobox family.</text>
</comment>
<evidence type="ECO:0000313" key="12">
    <source>
        <dbReference type="WBParaSite" id="TCONS_00009583.p1"/>
    </source>
</evidence>
<keyword evidence="4 7" id="KW-0371">Homeobox</keyword>
<dbReference type="InterPro" id="IPR001356">
    <property type="entry name" value="HD"/>
</dbReference>
<dbReference type="InterPro" id="IPR000047">
    <property type="entry name" value="HTH_motif"/>
</dbReference>
<keyword evidence="5 7" id="KW-0539">Nucleus</keyword>
<dbReference type="CDD" id="cd00086">
    <property type="entry name" value="homeodomain"/>
    <property type="match status" value="1"/>
</dbReference>
<keyword evidence="10" id="KW-1185">Reference proteome</keyword>
<dbReference type="Gene3D" id="1.10.10.60">
    <property type="entry name" value="Homeodomain-like"/>
    <property type="match status" value="1"/>
</dbReference>
<keyword evidence="3 7" id="KW-0238">DNA-binding</keyword>
<dbReference type="WBParaSite" id="SSTP_0000767900.1">
    <property type="protein sequence ID" value="SSTP_0000767900.1"/>
    <property type="gene ID" value="SSTP_0000767900"/>
</dbReference>
<dbReference type="GO" id="GO:0000981">
    <property type="term" value="F:DNA-binding transcription factor activity, RNA polymerase II-specific"/>
    <property type="evidence" value="ECO:0007669"/>
    <property type="project" value="InterPro"/>
</dbReference>
<feature type="DNA-binding region" description="Homeobox" evidence="7">
    <location>
        <begin position="194"/>
        <end position="253"/>
    </location>
</feature>
<reference evidence="11" key="1">
    <citation type="submission" date="2015-08" db="UniProtKB">
        <authorList>
            <consortium name="WormBaseParasite"/>
        </authorList>
    </citation>
    <scope>IDENTIFICATION</scope>
</reference>
<comment type="subcellular location">
    <subcellularLocation>
        <location evidence="1 7 8">Nucleus</location>
    </subcellularLocation>
</comment>
<evidence type="ECO:0000259" key="9">
    <source>
        <dbReference type="PROSITE" id="PS50071"/>
    </source>
</evidence>
<organism evidence="11">
    <name type="scientific">Strongyloides stercoralis</name>
    <name type="common">Threadworm</name>
    <dbReference type="NCBI Taxonomy" id="6248"/>
    <lineage>
        <taxon>Eukaryota</taxon>
        <taxon>Metazoa</taxon>
        <taxon>Ecdysozoa</taxon>
        <taxon>Nematoda</taxon>
        <taxon>Chromadorea</taxon>
        <taxon>Rhabditida</taxon>
        <taxon>Tylenchina</taxon>
        <taxon>Panagrolaimomorpha</taxon>
        <taxon>Strongyloidoidea</taxon>
        <taxon>Strongyloididae</taxon>
        <taxon>Strongyloides</taxon>
    </lineage>
</organism>
<accession>A0A0K0EDW6</accession>
<proteinExistence type="inferred from homology"/>
<evidence type="ECO:0000256" key="2">
    <source>
        <dbReference type="ARBA" id="ARBA00022473"/>
    </source>
</evidence>
<evidence type="ECO:0000256" key="6">
    <source>
        <dbReference type="ARBA" id="ARBA00038449"/>
    </source>
</evidence>
<dbReference type="PANTHER" id="PTHR46294:SF4">
    <property type="entry name" value="SEGMENTATION PROTEIN EVEN-SKIPPED"/>
    <property type="match status" value="1"/>
</dbReference>